<dbReference type="InterPro" id="IPR037294">
    <property type="entry name" value="ABC_BtuC-like"/>
</dbReference>
<comment type="caution">
    <text evidence="9">The sequence shown here is derived from an EMBL/GenBank/DDBJ whole genome shotgun (WGS) entry which is preliminary data.</text>
</comment>
<gene>
    <name evidence="9" type="ORF">OQ287_11010</name>
</gene>
<evidence type="ECO:0000313" key="10">
    <source>
        <dbReference type="Proteomes" id="UP001165678"/>
    </source>
</evidence>
<evidence type="ECO:0000256" key="7">
    <source>
        <dbReference type="ARBA" id="ARBA00023136"/>
    </source>
</evidence>
<dbReference type="FunFam" id="1.10.3470.10:FF:000001">
    <property type="entry name" value="Vitamin B12 ABC transporter permease BtuC"/>
    <property type="match status" value="1"/>
</dbReference>
<name>A0AA42CY62_9GAMM</name>
<dbReference type="EMBL" id="JAPIVE010000003">
    <property type="protein sequence ID" value="MCX2524768.1"/>
    <property type="molecule type" value="Genomic_DNA"/>
</dbReference>
<comment type="similarity">
    <text evidence="2">Belongs to the binding-protein-dependent transport system permease family. FecCD subfamily.</text>
</comment>
<evidence type="ECO:0000313" key="9">
    <source>
        <dbReference type="EMBL" id="MCX2524768.1"/>
    </source>
</evidence>
<dbReference type="AlphaFoldDB" id="A0AA42CY62"/>
<feature type="transmembrane region" description="Helical" evidence="8">
    <location>
        <begin position="143"/>
        <end position="164"/>
    </location>
</feature>
<sequence length="329" mass="33719">MTRLVMMLVLLLASLWLSLMAGAVWYGPSTVGHALLSASPTDVQGLVIRTTRVPRTLVALVAGACLAVAGGVMQTLTRNPLASPGLLGVNAGALFVMVMLVSLWPGAGVSLWYGGAFAGAALAALLVWAVAMRGQASGGPLKLVLAGAAITALFTSFSQAMLVIDQQGLDTVLFWLAGSVAGRPLAEVTPLMGVALVALFACRPLARSMNVLAAGEAIARGVGVGVARLQLLMVVLVILLAGSSVAMAGNIAFVGLIVPHIARRLLPVDHRIWLAGCALMGATLLLLADVIGRTVILPREIPIGVMTALIGAPLFITLVRRQGGGHGRA</sequence>
<dbReference type="RefSeq" id="WP_250939301.1">
    <property type="nucleotide sequence ID" value="NZ_JAMLJK010000004.1"/>
</dbReference>
<keyword evidence="5 8" id="KW-0812">Transmembrane</keyword>
<keyword evidence="4" id="KW-1003">Cell membrane</keyword>
<dbReference type="PANTHER" id="PTHR30472">
    <property type="entry name" value="FERRIC ENTEROBACTIN TRANSPORT SYSTEM PERMEASE PROTEIN"/>
    <property type="match status" value="1"/>
</dbReference>
<dbReference type="Pfam" id="PF01032">
    <property type="entry name" value="FecCD"/>
    <property type="match status" value="1"/>
</dbReference>
<dbReference type="Gene3D" id="1.10.3470.10">
    <property type="entry name" value="ABC transporter involved in vitamin B12 uptake, BtuC"/>
    <property type="match status" value="1"/>
</dbReference>
<keyword evidence="7 8" id="KW-0472">Membrane</keyword>
<feature type="transmembrane region" description="Helical" evidence="8">
    <location>
        <begin position="273"/>
        <end position="295"/>
    </location>
</feature>
<dbReference type="Proteomes" id="UP001165678">
    <property type="component" value="Unassembled WGS sequence"/>
</dbReference>
<evidence type="ECO:0000256" key="3">
    <source>
        <dbReference type="ARBA" id="ARBA00022448"/>
    </source>
</evidence>
<feature type="transmembrane region" description="Helical" evidence="8">
    <location>
        <begin position="111"/>
        <end position="131"/>
    </location>
</feature>
<evidence type="ECO:0000256" key="8">
    <source>
        <dbReference type="SAM" id="Phobius"/>
    </source>
</evidence>
<keyword evidence="6 8" id="KW-1133">Transmembrane helix</keyword>
<dbReference type="GO" id="GO:0022857">
    <property type="term" value="F:transmembrane transporter activity"/>
    <property type="evidence" value="ECO:0007669"/>
    <property type="project" value="InterPro"/>
</dbReference>
<comment type="subcellular location">
    <subcellularLocation>
        <location evidence="1">Cell membrane</location>
        <topology evidence="1">Multi-pass membrane protein</topology>
    </subcellularLocation>
</comment>
<evidence type="ECO:0000256" key="2">
    <source>
        <dbReference type="ARBA" id="ARBA00007935"/>
    </source>
</evidence>
<dbReference type="GO" id="GO:0005886">
    <property type="term" value="C:plasma membrane"/>
    <property type="evidence" value="ECO:0007669"/>
    <property type="project" value="UniProtKB-SubCell"/>
</dbReference>
<proteinExistence type="inferred from homology"/>
<evidence type="ECO:0000256" key="1">
    <source>
        <dbReference type="ARBA" id="ARBA00004651"/>
    </source>
</evidence>
<evidence type="ECO:0000256" key="5">
    <source>
        <dbReference type="ARBA" id="ARBA00022692"/>
    </source>
</evidence>
<dbReference type="GO" id="GO:0033214">
    <property type="term" value="P:siderophore-iron import into cell"/>
    <property type="evidence" value="ECO:0007669"/>
    <property type="project" value="TreeGrafter"/>
</dbReference>
<dbReference type="PANTHER" id="PTHR30472:SF1">
    <property type="entry name" value="FE(3+) DICITRATE TRANSPORT SYSTEM PERMEASE PROTEIN FECC-RELATED"/>
    <property type="match status" value="1"/>
</dbReference>
<evidence type="ECO:0000256" key="4">
    <source>
        <dbReference type="ARBA" id="ARBA00022475"/>
    </source>
</evidence>
<feature type="transmembrane region" description="Helical" evidence="8">
    <location>
        <begin position="85"/>
        <end position="105"/>
    </location>
</feature>
<dbReference type="InterPro" id="IPR000522">
    <property type="entry name" value="ABC_transptr_permease_BtuC"/>
</dbReference>
<accession>A0AA42CY62</accession>
<feature type="transmembrane region" description="Helical" evidence="8">
    <location>
        <begin position="301"/>
        <end position="319"/>
    </location>
</feature>
<protein>
    <submittedName>
        <fullName evidence="9">Iron ABC transporter permease</fullName>
    </submittedName>
</protein>
<dbReference type="CDD" id="cd06550">
    <property type="entry name" value="TM_ABC_iron-siderophores_like"/>
    <property type="match status" value="1"/>
</dbReference>
<dbReference type="SUPFAM" id="SSF81345">
    <property type="entry name" value="ABC transporter involved in vitamin B12 uptake, BtuC"/>
    <property type="match status" value="1"/>
</dbReference>
<feature type="transmembrane region" description="Helical" evidence="8">
    <location>
        <begin position="53"/>
        <end position="73"/>
    </location>
</feature>
<keyword evidence="3" id="KW-0813">Transport</keyword>
<evidence type="ECO:0000256" key="6">
    <source>
        <dbReference type="ARBA" id="ARBA00022989"/>
    </source>
</evidence>
<organism evidence="9 10">
    <name type="scientific">Larsenimonas rhizosphaerae</name>
    <dbReference type="NCBI Taxonomy" id="2944682"/>
    <lineage>
        <taxon>Bacteria</taxon>
        <taxon>Pseudomonadati</taxon>
        <taxon>Pseudomonadota</taxon>
        <taxon>Gammaproteobacteria</taxon>
        <taxon>Oceanospirillales</taxon>
        <taxon>Halomonadaceae</taxon>
        <taxon>Larsenimonas</taxon>
    </lineage>
</organism>
<feature type="transmembrane region" description="Helical" evidence="8">
    <location>
        <begin position="184"/>
        <end position="206"/>
    </location>
</feature>
<keyword evidence="10" id="KW-1185">Reference proteome</keyword>
<reference evidence="9" key="1">
    <citation type="submission" date="2022-11" db="EMBL/GenBank/DDBJ databases">
        <title>Larsenimonas rhizosphaerae sp. nov., isolated from a tidal mudflat.</title>
        <authorList>
            <person name="Lee S.D."/>
            <person name="Kim I.S."/>
        </authorList>
    </citation>
    <scope>NUCLEOTIDE SEQUENCE</scope>
    <source>
        <strain evidence="9">GH2-1</strain>
    </source>
</reference>